<name>A0ABZ0IEF4_9GAMM</name>
<proteinExistence type="inferred from homology"/>
<dbReference type="CDD" id="cd18115">
    <property type="entry name" value="ATP-synt_F1_beta_N"/>
    <property type="match status" value="1"/>
</dbReference>
<reference evidence="15 16" key="1">
    <citation type="submission" date="2023-10" db="EMBL/GenBank/DDBJ databases">
        <title>Two novel species belonging to the OM43/NOR5 clade.</title>
        <authorList>
            <person name="Park M."/>
        </authorList>
    </citation>
    <scope>NUCLEOTIDE SEQUENCE [LARGE SCALE GENOMIC DNA]</scope>
    <source>
        <strain evidence="15 16">IMCC45268</strain>
    </source>
</reference>
<keyword evidence="16" id="KW-1185">Reference proteome</keyword>
<comment type="catalytic activity">
    <reaction evidence="13">
        <text>ATP + H2O + 4 H(+)(in) = ADP + phosphate + 5 H(+)(out)</text>
        <dbReference type="Rhea" id="RHEA:57720"/>
        <dbReference type="ChEBI" id="CHEBI:15377"/>
        <dbReference type="ChEBI" id="CHEBI:15378"/>
        <dbReference type="ChEBI" id="CHEBI:30616"/>
        <dbReference type="ChEBI" id="CHEBI:43474"/>
        <dbReference type="ChEBI" id="CHEBI:456216"/>
        <dbReference type="EC" id="7.1.2.2"/>
    </reaction>
</comment>
<comment type="function">
    <text evidence="13">Produces ATP from ADP in the presence of a proton gradient across the membrane. The catalytic sites are hosted primarily by the beta subunits.</text>
</comment>
<keyword evidence="3 13" id="KW-1003">Cell membrane</keyword>
<dbReference type="InterPro" id="IPR027417">
    <property type="entry name" value="P-loop_NTPase"/>
</dbReference>
<evidence type="ECO:0000313" key="16">
    <source>
        <dbReference type="Proteomes" id="UP001626549"/>
    </source>
</evidence>
<organism evidence="15 16">
    <name type="scientific">Congregibacter brevis</name>
    <dbReference type="NCBI Taxonomy" id="3081201"/>
    <lineage>
        <taxon>Bacteria</taxon>
        <taxon>Pseudomonadati</taxon>
        <taxon>Pseudomonadota</taxon>
        <taxon>Gammaproteobacteria</taxon>
        <taxon>Cellvibrionales</taxon>
        <taxon>Halieaceae</taxon>
        <taxon>Congregibacter</taxon>
    </lineage>
</organism>
<keyword evidence="11 13" id="KW-0066">ATP synthesis</keyword>
<keyword evidence="9 13" id="KW-0472">Membrane</keyword>
<evidence type="ECO:0000256" key="10">
    <source>
        <dbReference type="ARBA" id="ARBA00023196"/>
    </source>
</evidence>
<dbReference type="InterPro" id="IPR003593">
    <property type="entry name" value="AAA+_ATPase"/>
</dbReference>
<dbReference type="SUPFAM" id="SSF50615">
    <property type="entry name" value="N-terminal domain of alpha and beta subunits of F1 ATP synthase"/>
    <property type="match status" value="1"/>
</dbReference>
<evidence type="ECO:0000256" key="1">
    <source>
        <dbReference type="ARBA" id="ARBA00004370"/>
    </source>
</evidence>
<gene>
    <name evidence="13 15" type="primary">atpD</name>
    <name evidence="15" type="ORF">R0137_02535</name>
</gene>
<keyword evidence="10 13" id="KW-0139">CF(1)</keyword>
<evidence type="ECO:0000256" key="3">
    <source>
        <dbReference type="ARBA" id="ARBA00022475"/>
    </source>
</evidence>
<evidence type="ECO:0000256" key="2">
    <source>
        <dbReference type="ARBA" id="ARBA00022448"/>
    </source>
</evidence>
<dbReference type="InterPro" id="IPR020003">
    <property type="entry name" value="ATPase_a/bsu_AS"/>
</dbReference>
<protein>
    <recommendedName>
        <fullName evidence="13">ATP synthase subunit beta</fullName>
        <ecNumber evidence="13">7.1.2.2</ecNumber>
    </recommendedName>
    <alternativeName>
        <fullName evidence="13">ATP synthase F1 sector subunit beta</fullName>
    </alternativeName>
    <alternativeName>
        <fullName evidence="13">F-ATPase subunit beta</fullName>
    </alternativeName>
</protein>
<keyword evidence="8 13" id="KW-0406">Ion transport</keyword>
<evidence type="ECO:0000256" key="11">
    <source>
        <dbReference type="ARBA" id="ARBA00023310"/>
    </source>
</evidence>
<dbReference type="RefSeq" id="WP_407328310.1">
    <property type="nucleotide sequence ID" value="NZ_CP136865.1"/>
</dbReference>
<feature type="binding site" evidence="13">
    <location>
        <begin position="148"/>
        <end position="155"/>
    </location>
    <ligand>
        <name>ATP</name>
        <dbReference type="ChEBI" id="CHEBI:30616"/>
    </ligand>
</feature>
<dbReference type="Gene3D" id="2.40.10.170">
    <property type="match status" value="1"/>
</dbReference>
<dbReference type="HAMAP" id="MF_01347">
    <property type="entry name" value="ATP_synth_beta_bact"/>
    <property type="match status" value="1"/>
</dbReference>
<dbReference type="Pfam" id="PF22919">
    <property type="entry name" value="ATP-synt_VA_C"/>
    <property type="match status" value="1"/>
</dbReference>
<dbReference type="InterPro" id="IPR005722">
    <property type="entry name" value="ATP_synth_F1_bsu"/>
</dbReference>
<keyword evidence="2 13" id="KW-0813">Transport</keyword>
<dbReference type="PANTHER" id="PTHR15184">
    <property type="entry name" value="ATP SYNTHASE"/>
    <property type="match status" value="1"/>
</dbReference>
<dbReference type="PROSITE" id="PS00152">
    <property type="entry name" value="ATPASE_ALPHA_BETA"/>
    <property type="match status" value="1"/>
</dbReference>
<dbReference type="InterPro" id="IPR004100">
    <property type="entry name" value="ATPase_F1/V1/A1_a/bsu_N"/>
</dbReference>
<keyword evidence="4 13" id="KW-0547">Nucleotide-binding</keyword>
<comment type="subcellular location">
    <subcellularLocation>
        <location evidence="13">Cell membrane</location>
        <topology evidence="13">Peripheral membrane protein</topology>
    </subcellularLocation>
    <subcellularLocation>
        <location evidence="1">Membrane</location>
    </subcellularLocation>
</comment>
<accession>A0ABZ0IEF4</accession>
<dbReference type="SMART" id="SM00382">
    <property type="entry name" value="AAA"/>
    <property type="match status" value="1"/>
</dbReference>
<dbReference type="Gene3D" id="1.10.1140.10">
    <property type="entry name" value="Bovine Mitochondrial F1-atpase, Atp Synthase Beta Chain, Chain D, domain 3"/>
    <property type="match status" value="1"/>
</dbReference>
<dbReference type="CDD" id="cd01133">
    <property type="entry name" value="F1-ATPase_beta_CD"/>
    <property type="match status" value="1"/>
</dbReference>
<evidence type="ECO:0000256" key="9">
    <source>
        <dbReference type="ARBA" id="ARBA00023136"/>
    </source>
</evidence>
<keyword evidence="7 13" id="KW-1278">Translocase</keyword>
<dbReference type="InterPro" id="IPR050053">
    <property type="entry name" value="ATPase_alpha/beta_chains"/>
</dbReference>
<dbReference type="CDD" id="cd18110">
    <property type="entry name" value="ATP-synt_F1_beta_C"/>
    <property type="match status" value="1"/>
</dbReference>
<keyword evidence="6 13" id="KW-0067">ATP-binding</keyword>
<dbReference type="InterPro" id="IPR024034">
    <property type="entry name" value="ATPase_F1/V1_b/a_C"/>
</dbReference>
<comment type="similarity">
    <text evidence="12">Belongs to the ATPase alpha/beta chains family. T3SS ATPase subfamily.</text>
</comment>
<sequence>MSSGRVVQIIGAVIDVEFPRDSVPQVYDALKITEKDITLEVQQQLGDGVVRTIAMGSSEGLSRGLDVANTGAPIAVPVGGETLGRIMDVLGNPIDERGPIGEQERASIHRAAPTYEELSASDDLLETGIKVIDLVCPFAKGGKVGLFGGAGVGKTVNMMELINNIALQHSGLSVFAGVGERTREGNDFYYEMQESKVVDIENPSNSKVAMVYGQMNEPPGNRLRVALTGLTMAEKFRDEGRDVLLFVDNIYRYTLAGTEVSALLGRMPSAVGYQPTLAEEMGALQERITSTKTGSITSIQAVYVPADDLTDPSPATTFAHLDSTVVLSRDIAAKGIYPAVDPLDSTSRQLDPLLIGNEHYDAARGVQNVLQRYKELKDIIAILGMDELSEEDKQTVDRARKIERFLSQPFHVAEIFTGAPGKYVSLKDTISGFNAILAGEYDHLPEQAFYMVGSIDEAVEKAKNL</sequence>
<dbReference type="Pfam" id="PF00006">
    <property type="entry name" value="ATP-synt_ab"/>
    <property type="match status" value="1"/>
</dbReference>
<evidence type="ECO:0000256" key="4">
    <source>
        <dbReference type="ARBA" id="ARBA00022741"/>
    </source>
</evidence>
<evidence type="ECO:0000256" key="6">
    <source>
        <dbReference type="ARBA" id="ARBA00022840"/>
    </source>
</evidence>
<evidence type="ECO:0000313" key="15">
    <source>
        <dbReference type="EMBL" id="WOJ97458.1"/>
    </source>
</evidence>
<keyword evidence="5 13" id="KW-0375">Hydrogen ion transport</keyword>
<dbReference type="SUPFAM" id="SSF52540">
    <property type="entry name" value="P-loop containing nucleoside triphosphate hydrolases"/>
    <property type="match status" value="1"/>
</dbReference>
<dbReference type="EMBL" id="CP136865">
    <property type="protein sequence ID" value="WOJ97458.1"/>
    <property type="molecule type" value="Genomic_DNA"/>
</dbReference>
<dbReference type="Proteomes" id="UP001626549">
    <property type="component" value="Chromosome"/>
</dbReference>
<evidence type="ECO:0000256" key="13">
    <source>
        <dbReference type="HAMAP-Rule" id="MF_01347"/>
    </source>
</evidence>
<dbReference type="InterPro" id="IPR055190">
    <property type="entry name" value="ATP-synt_VA_C"/>
</dbReference>
<evidence type="ECO:0000256" key="5">
    <source>
        <dbReference type="ARBA" id="ARBA00022781"/>
    </source>
</evidence>
<evidence type="ECO:0000259" key="14">
    <source>
        <dbReference type="SMART" id="SM00382"/>
    </source>
</evidence>
<dbReference type="NCBIfam" id="TIGR01039">
    <property type="entry name" value="atpD"/>
    <property type="match status" value="1"/>
</dbReference>
<dbReference type="InterPro" id="IPR000194">
    <property type="entry name" value="ATPase_F1/V1/A1_a/bsu_nucl-bd"/>
</dbReference>
<dbReference type="Gene3D" id="3.40.50.300">
    <property type="entry name" value="P-loop containing nucleotide triphosphate hydrolases"/>
    <property type="match status" value="1"/>
</dbReference>
<dbReference type="Pfam" id="PF02874">
    <property type="entry name" value="ATP-synt_ab_N"/>
    <property type="match status" value="1"/>
</dbReference>
<dbReference type="SUPFAM" id="SSF47917">
    <property type="entry name" value="C-terminal domain of alpha and beta subunits of F1 ATP synthase"/>
    <property type="match status" value="1"/>
</dbReference>
<feature type="domain" description="AAA+ ATPase" evidence="14">
    <location>
        <begin position="140"/>
        <end position="332"/>
    </location>
</feature>
<evidence type="ECO:0000256" key="12">
    <source>
        <dbReference type="ARBA" id="ARBA00024342"/>
    </source>
</evidence>
<dbReference type="PANTHER" id="PTHR15184:SF71">
    <property type="entry name" value="ATP SYNTHASE SUBUNIT BETA, MITOCHONDRIAL"/>
    <property type="match status" value="1"/>
</dbReference>
<dbReference type="InterPro" id="IPR036121">
    <property type="entry name" value="ATPase_F1/V1/A1_a/bsu_N_sf"/>
</dbReference>
<evidence type="ECO:0000256" key="8">
    <source>
        <dbReference type="ARBA" id="ARBA00023065"/>
    </source>
</evidence>
<evidence type="ECO:0000256" key="7">
    <source>
        <dbReference type="ARBA" id="ARBA00022967"/>
    </source>
</evidence>
<dbReference type="EC" id="7.1.2.2" evidence="13"/>